<proteinExistence type="predicted"/>
<feature type="compositionally biased region" description="Basic and acidic residues" evidence="1">
    <location>
        <begin position="266"/>
        <end position="285"/>
    </location>
</feature>
<accession>A0A5C3ECJ8</accession>
<evidence type="ECO:0000256" key="1">
    <source>
        <dbReference type="SAM" id="MobiDB-lite"/>
    </source>
</evidence>
<feature type="compositionally biased region" description="Pro residues" evidence="1">
    <location>
        <begin position="9"/>
        <end position="24"/>
    </location>
</feature>
<feature type="compositionally biased region" description="Polar residues" evidence="1">
    <location>
        <begin position="154"/>
        <end position="168"/>
    </location>
</feature>
<gene>
    <name evidence="2" type="ORF">UTRI_10474</name>
</gene>
<evidence type="ECO:0000313" key="2">
    <source>
        <dbReference type="EMBL" id="SPO27357.1"/>
    </source>
</evidence>
<keyword evidence="3" id="KW-1185">Reference proteome</keyword>
<reference evidence="2 3" key="1">
    <citation type="submission" date="2018-03" db="EMBL/GenBank/DDBJ databases">
        <authorList>
            <person name="Guldener U."/>
        </authorList>
    </citation>
    <scope>NUCLEOTIDE SEQUENCE [LARGE SCALE GENOMIC DNA]</scope>
    <source>
        <strain evidence="2 3">NBRC100155</strain>
    </source>
</reference>
<dbReference type="EMBL" id="OOIN01000017">
    <property type="protein sequence ID" value="SPO27357.1"/>
    <property type="molecule type" value="Genomic_DNA"/>
</dbReference>
<name>A0A5C3ECJ8_9BASI</name>
<feature type="compositionally biased region" description="Polar residues" evidence="1">
    <location>
        <begin position="232"/>
        <end position="244"/>
    </location>
</feature>
<sequence>MSTTLAGVPTPPPLPVTRSNQPPPNQVEFLLSQVRATLRYLSEIGGFEPTVYRQIHELLFKGTINTNPGTACPSSSRATERNTESDSEDIGKKNAWLRKALSETSILPTTVETALSLTAGPLLSSDQKDAIVQLVEFSQRGVANKLTDPTLQKRTVSGAKTAQSSTAKALSEWGKGLKEGKERKKSENHERKERKNEEKAEKKLIKEELKRERHEMIRLRQQQMLKGKNAESAGSVTSPTSTESLDGGSSRVGSASMDHSFASLRADVDKDKSSSSEDQSDKECSQLRITNHGPINVDNRQAENDSIANTATLTVLSDPITDTVAGSKSTVGGTSTTFIVEPGLAISCSLVVVKGGKELGDKLQLAKEQDAGTQASFQTGSMGACLPHPPPPTHPEVIATKRLSSGAAPPLVGLDAATVQLAQPPIPPVPTSLDPTSFSTFRSEKYATSLLRYLSVRMTMYMRLMIV</sequence>
<protein>
    <submittedName>
        <fullName evidence="2">Uncharacterized protein</fullName>
    </submittedName>
</protein>
<dbReference type="CDD" id="cd22249">
    <property type="entry name" value="UDM1_RNF168_RNF169-like"/>
    <property type="match status" value="1"/>
</dbReference>
<feature type="region of interest" description="Disordered" evidence="1">
    <location>
        <begin position="154"/>
        <end position="209"/>
    </location>
</feature>
<feature type="region of interest" description="Disordered" evidence="1">
    <location>
        <begin position="66"/>
        <end position="90"/>
    </location>
</feature>
<dbReference type="Proteomes" id="UP000324022">
    <property type="component" value="Unassembled WGS sequence"/>
</dbReference>
<evidence type="ECO:0000313" key="3">
    <source>
        <dbReference type="Proteomes" id="UP000324022"/>
    </source>
</evidence>
<feature type="compositionally biased region" description="Basic and acidic residues" evidence="1">
    <location>
        <begin position="78"/>
        <end position="90"/>
    </location>
</feature>
<dbReference type="AlphaFoldDB" id="A0A5C3ECJ8"/>
<dbReference type="OrthoDB" id="3358664at2759"/>
<feature type="region of interest" description="Disordered" evidence="1">
    <location>
        <begin position="223"/>
        <end position="301"/>
    </location>
</feature>
<feature type="region of interest" description="Disordered" evidence="1">
    <location>
        <begin position="1"/>
        <end position="24"/>
    </location>
</feature>
<feature type="compositionally biased region" description="Basic and acidic residues" evidence="1">
    <location>
        <begin position="175"/>
        <end position="209"/>
    </location>
</feature>
<feature type="compositionally biased region" description="Polar residues" evidence="1">
    <location>
        <begin position="66"/>
        <end position="77"/>
    </location>
</feature>
<organism evidence="2 3">
    <name type="scientific">Ustilago trichophora</name>
    <dbReference type="NCBI Taxonomy" id="86804"/>
    <lineage>
        <taxon>Eukaryota</taxon>
        <taxon>Fungi</taxon>
        <taxon>Dikarya</taxon>
        <taxon>Basidiomycota</taxon>
        <taxon>Ustilaginomycotina</taxon>
        <taxon>Ustilaginomycetes</taxon>
        <taxon>Ustilaginales</taxon>
        <taxon>Ustilaginaceae</taxon>
        <taxon>Ustilago</taxon>
    </lineage>
</organism>